<dbReference type="Proteomes" id="UP000831327">
    <property type="component" value="Chromosome"/>
</dbReference>
<dbReference type="NCBIfam" id="TIGR04029">
    <property type="entry name" value="CMD_Avi_7170"/>
    <property type="match status" value="1"/>
</dbReference>
<name>A0ABN6P7J7_9PROT</name>
<evidence type="ECO:0000313" key="2">
    <source>
        <dbReference type="Proteomes" id="UP000831327"/>
    </source>
</evidence>
<keyword evidence="2" id="KW-1185">Reference proteome</keyword>
<dbReference type="SUPFAM" id="SSF69118">
    <property type="entry name" value="AhpD-like"/>
    <property type="match status" value="1"/>
</dbReference>
<gene>
    <name evidence="1" type="ORF">Rmf_46880</name>
</gene>
<dbReference type="InterPro" id="IPR023982">
    <property type="entry name" value="CHP04029_CMD-like"/>
</dbReference>
<dbReference type="Gene3D" id="1.20.1290.10">
    <property type="entry name" value="AhpD-like"/>
    <property type="match status" value="1"/>
</dbReference>
<evidence type="ECO:0008006" key="3">
    <source>
        <dbReference type="Google" id="ProtNLM"/>
    </source>
</evidence>
<reference evidence="1 2" key="1">
    <citation type="journal article" date="2016" name="Microbes Environ.">
        <title>Phylogenetically diverse aerobic anoxygenic phototrophic bacteria isolated from epilithic biofilms in Tama river, Japan.</title>
        <authorList>
            <person name="Hirose S."/>
            <person name="Matsuura K."/>
            <person name="Haruta S."/>
        </authorList>
    </citation>
    <scope>NUCLEOTIDE SEQUENCE [LARGE SCALE GENOMIC DNA]</scope>
    <source>
        <strain evidence="1 2">S08</strain>
    </source>
</reference>
<protein>
    <recommendedName>
        <fullName evidence="3">CMD domain protein</fullName>
    </recommendedName>
</protein>
<accession>A0ABN6P7J7</accession>
<dbReference type="EMBL" id="AP025637">
    <property type="protein sequence ID" value="BDG74759.1"/>
    <property type="molecule type" value="Genomic_DNA"/>
</dbReference>
<evidence type="ECO:0000313" key="1">
    <source>
        <dbReference type="EMBL" id="BDG74759.1"/>
    </source>
</evidence>
<organism evidence="1 2">
    <name type="scientific">Roseomonas fluvialis</name>
    <dbReference type="NCBI Taxonomy" id="1750527"/>
    <lineage>
        <taxon>Bacteria</taxon>
        <taxon>Pseudomonadati</taxon>
        <taxon>Pseudomonadota</taxon>
        <taxon>Alphaproteobacteria</taxon>
        <taxon>Acetobacterales</taxon>
        <taxon>Roseomonadaceae</taxon>
        <taxon>Roseomonas</taxon>
    </lineage>
</organism>
<proteinExistence type="predicted"/>
<sequence>MDVIDSLAGIAPGSRMDALRDGRRVARIHAQLSHDALLAPASPGDVSIAERLAIAAYVAGLHGAAPTALHYAAALRAHVDDALARAVSAAIVQTAAEGPRGAYPPGPLSVEDTPAPAFALSPDVAAAIGPKLVSGFTHAHYLVFHPRDAAAERFAPLRAAGWSEDGIVTLSQLVSFLAFQIRVVAGLAVLAATP</sequence>
<dbReference type="InterPro" id="IPR029032">
    <property type="entry name" value="AhpD-like"/>
</dbReference>